<dbReference type="InterPro" id="IPR029030">
    <property type="entry name" value="Caspase-like_dom_sf"/>
</dbReference>
<name>A0A9D4N0E8_DREPO</name>
<dbReference type="PROSITE" id="PS50208">
    <property type="entry name" value="CASPASE_P20"/>
    <property type="match status" value="1"/>
</dbReference>
<dbReference type="AlphaFoldDB" id="A0A9D4N0E8"/>
<accession>A0A9D4N0E8</accession>
<dbReference type="InterPro" id="IPR001309">
    <property type="entry name" value="Pept_C14_p20"/>
</dbReference>
<feature type="domain" description="Caspase family p20" evidence="1">
    <location>
        <begin position="4"/>
        <end position="156"/>
    </location>
</feature>
<sequence>MTHKQGDAVIIVNKGQEGIATGPFPYREGAKKEKDNIQKVFVERFKLKYLYQDVLNSDLSLEEWNCGPKKNQQGNTINCKKCIICLIESAEGDPQSKYFVLAITSHGFTSDGEQFIAMRIRKTYLSLKDVIATLRACQNLAGKTVMIIIDACRAVRNGKGKNTFRIVTIDKRHV</sequence>
<protein>
    <recommendedName>
        <fullName evidence="1">Caspase family p20 domain-containing protein</fullName>
    </recommendedName>
</protein>
<dbReference type="Gene3D" id="3.40.50.1460">
    <property type="match status" value="1"/>
</dbReference>
<reference evidence="2" key="2">
    <citation type="submission" date="2020-11" db="EMBL/GenBank/DDBJ databases">
        <authorList>
            <person name="McCartney M.A."/>
            <person name="Auch B."/>
            <person name="Kono T."/>
            <person name="Mallez S."/>
            <person name="Becker A."/>
            <person name="Gohl D.M."/>
            <person name="Silverstein K.A.T."/>
            <person name="Koren S."/>
            <person name="Bechman K.B."/>
            <person name="Herman A."/>
            <person name="Abrahante J.E."/>
            <person name="Garbe J."/>
        </authorList>
    </citation>
    <scope>NUCLEOTIDE SEQUENCE</scope>
    <source>
        <strain evidence="2">Duluth1</strain>
        <tissue evidence="2">Whole animal</tissue>
    </source>
</reference>
<reference evidence="2" key="1">
    <citation type="journal article" date="2019" name="bioRxiv">
        <title>The Genome of the Zebra Mussel, Dreissena polymorpha: A Resource for Invasive Species Research.</title>
        <authorList>
            <person name="McCartney M.A."/>
            <person name="Auch B."/>
            <person name="Kono T."/>
            <person name="Mallez S."/>
            <person name="Zhang Y."/>
            <person name="Obille A."/>
            <person name="Becker A."/>
            <person name="Abrahante J.E."/>
            <person name="Garbe J."/>
            <person name="Badalamenti J.P."/>
            <person name="Herman A."/>
            <person name="Mangelson H."/>
            <person name="Liachko I."/>
            <person name="Sullivan S."/>
            <person name="Sone E.D."/>
            <person name="Koren S."/>
            <person name="Silverstein K.A.T."/>
            <person name="Beckman K.B."/>
            <person name="Gohl D.M."/>
        </authorList>
    </citation>
    <scope>NUCLEOTIDE SEQUENCE</scope>
    <source>
        <strain evidence="2">Duluth1</strain>
        <tissue evidence="2">Whole animal</tissue>
    </source>
</reference>
<keyword evidence="3" id="KW-1185">Reference proteome</keyword>
<dbReference type="EMBL" id="JAIWYP010000001">
    <property type="protein sequence ID" value="KAH3885039.1"/>
    <property type="molecule type" value="Genomic_DNA"/>
</dbReference>
<organism evidence="2 3">
    <name type="scientific">Dreissena polymorpha</name>
    <name type="common">Zebra mussel</name>
    <name type="synonym">Mytilus polymorpha</name>
    <dbReference type="NCBI Taxonomy" id="45954"/>
    <lineage>
        <taxon>Eukaryota</taxon>
        <taxon>Metazoa</taxon>
        <taxon>Spiralia</taxon>
        <taxon>Lophotrochozoa</taxon>
        <taxon>Mollusca</taxon>
        <taxon>Bivalvia</taxon>
        <taxon>Autobranchia</taxon>
        <taxon>Heteroconchia</taxon>
        <taxon>Euheterodonta</taxon>
        <taxon>Imparidentia</taxon>
        <taxon>Neoheterodontei</taxon>
        <taxon>Myida</taxon>
        <taxon>Dreissenoidea</taxon>
        <taxon>Dreissenidae</taxon>
        <taxon>Dreissena</taxon>
    </lineage>
</organism>
<comment type="caution">
    <text evidence="2">The sequence shown here is derived from an EMBL/GenBank/DDBJ whole genome shotgun (WGS) entry which is preliminary data.</text>
</comment>
<dbReference type="GO" id="GO:0004197">
    <property type="term" value="F:cysteine-type endopeptidase activity"/>
    <property type="evidence" value="ECO:0007669"/>
    <property type="project" value="InterPro"/>
</dbReference>
<proteinExistence type="predicted"/>
<dbReference type="GO" id="GO:0006508">
    <property type="term" value="P:proteolysis"/>
    <property type="evidence" value="ECO:0007669"/>
    <property type="project" value="InterPro"/>
</dbReference>
<evidence type="ECO:0000259" key="1">
    <source>
        <dbReference type="PROSITE" id="PS50208"/>
    </source>
</evidence>
<evidence type="ECO:0000313" key="2">
    <source>
        <dbReference type="EMBL" id="KAH3885039.1"/>
    </source>
</evidence>
<dbReference type="InterPro" id="IPR011600">
    <property type="entry name" value="Pept_C14_caspase"/>
</dbReference>
<dbReference type="Proteomes" id="UP000828390">
    <property type="component" value="Unassembled WGS sequence"/>
</dbReference>
<dbReference type="SUPFAM" id="SSF52129">
    <property type="entry name" value="Caspase-like"/>
    <property type="match status" value="1"/>
</dbReference>
<dbReference type="Pfam" id="PF00656">
    <property type="entry name" value="Peptidase_C14"/>
    <property type="match status" value="1"/>
</dbReference>
<evidence type="ECO:0000313" key="3">
    <source>
        <dbReference type="Proteomes" id="UP000828390"/>
    </source>
</evidence>
<gene>
    <name evidence="2" type="ORF">DPMN_009026</name>
</gene>